<dbReference type="OrthoDB" id="9805307at2"/>
<dbReference type="GO" id="GO:0019752">
    <property type="term" value="P:carboxylic acid metabolic process"/>
    <property type="evidence" value="ECO:0007669"/>
    <property type="project" value="UniProtKB-ARBA"/>
</dbReference>
<dbReference type="STRING" id="276.THFILI_10220"/>
<evidence type="ECO:0000256" key="1">
    <source>
        <dbReference type="ARBA" id="ARBA00022723"/>
    </source>
</evidence>
<dbReference type="InterPro" id="IPR011234">
    <property type="entry name" value="Fumarylacetoacetase-like_C"/>
</dbReference>
<dbReference type="AlphaFoldDB" id="A0A0D6X8Z5"/>
<dbReference type="GO" id="GO:0016853">
    <property type="term" value="F:isomerase activity"/>
    <property type="evidence" value="ECO:0007669"/>
    <property type="project" value="UniProtKB-KW"/>
</dbReference>
<dbReference type="EMBL" id="JPSL02000040">
    <property type="protein sequence ID" value="KIX84384.1"/>
    <property type="molecule type" value="Genomic_DNA"/>
</dbReference>
<name>A0A0D6X8Z5_THEFI</name>
<reference evidence="4 5" key="1">
    <citation type="journal article" date="2015" name="Genome Announc.">
        <title>Draft Genome Sequence of the Thermophile Thermus filiformis ATCC 43280, Producer of Carotenoid-(Di)glucoside-Branched Fatty Acid (Di)esters and Source of Hyperthermostable Enzymes of Biotechnological Interest.</title>
        <authorList>
            <person name="Mandelli F."/>
            <person name="Oliveira Ramires B."/>
            <person name="Couger M.B."/>
            <person name="Paixao D.A."/>
            <person name="Camilo C.M."/>
            <person name="Polikarpov I."/>
            <person name="Prade R."/>
            <person name="Riano-Pachon D.M."/>
            <person name="Squina F.M."/>
        </authorList>
    </citation>
    <scope>NUCLEOTIDE SEQUENCE [LARGE SCALE GENOMIC DNA]</scope>
    <source>
        <strain evidence="4 5">ATCC 43280</strain>
    </source>
</reference>
<sequence>MKILRFNEGRWGVLEGERVLETDGPGGNPTGQSYDLASVRLLVPATPSKIVCVGRNYREHIREMGHDFGEDLPQEPGLFLKAPNALAHPGNPRDPYGTGDAVPYPRFTQELHYEGELAVVIGDRMRNVREEEALDHVLGYTIAVDITARDAQKKDLQWVRAKSADKFLPLGPWIETDLDPQDTWLRTYVNDELRQEGHTSQMIFSVAQILAYISSFMTLEPMDVVLTGTPQGVGALSPGDRIEVAVEGIGTLHTRIGPKEA</sequence>
<keyword evidence="1" id="KW-0479">Metal-binding</keyword>
<dbReference type="InterPro" id="IPR018833">
    <property type="entry name" value="Rv2993c-like_N"/>
</dbReference>
<dbReference type="SUPFAM" id="SSF56529">
    <property type="entry name" value="FAH"/>
    <property type="match status" value="1"/>
</dbReference>
<dbReference type="PANTHER" id="PTHR11820:SF7">
    <property type="entry name" value="ACYLPYRUVASE FAHD1, MITOCHONDRIAL"/>
    <property type="match status" value="1"/>
</dbReference>
<proteinExistence type="predicted"/>
<comment type="caution">
    <text evidence="4">The sequence shown here is derived from an EMBL/GenBank/DDBJ whole genome shotgun (WGS) entry which is preliminary data.</text>
</comment>
<dbReference type="GO" id="GO:0046872">
    <property type="term" value="F:metal ion binding"/>
    <property type="evidence" value="ECO:0007669"/>
    <property type="project" value="UniProtKB-KW"/>
</dbReference>
<dbReference type="Gene3D" id="3.90.850.10">
    <property type="entry name" value="Fumarylacetoacetase-like, C-terminal domain"/>
    <property type="match status" value="1"/>
</dbReference>
<dbReference type="Pfam" id="PF01557">
    <property type="entry name" value="FAA_hydrolase"/>
    <property type="match status" value="1"/>
</dbReference>
<evidence type="ECO:0000259" key="3">
    <source>
        <dbReference type="Pfam" id="PF10370"/>
    </source>
</evidence>
<feature type="domain" description="Fumarylacetoacetase-like C-terminal" evidence="2">
    <location>
        <begin position="49"/>
        <end position="256"/>
    </location>
</feature>
<dbReference type="Proteomes" id="UP000030364">
    <property type="component" value="Unassembled WGS sequence"/>
</dbReference>
<keyword evidence="4" id="KW-0413">Isomerase</keyword>
<dbReference type="GO" id="GO:0018773">
    <property type="term" value="F:acetylpyruvate hydrolase activity"/>
    <property type="evidence" value="ECO:0007669"/>
    <property type="project" value="TreeGrafter"/>
</dbReference>
<accession>A0A0D6X8Z5</accession>
<protein>
    <submittedName>
        <fullName evidence="4">2-hydroxyhepta-2,4-diene-1,7-dioate isomerase</fullName>
    </submittedName>
</protein>
<evidence type="ECO:0000313" key="4">
    <source>
        <dbReference type="EMBL" id="KIX84384.1"/>
    </source>
</evidence>
<evidence type="ECO:0000259" key="2">
    <source>
        <dbReference type="Pfam" id="PF01557"/>
    </source>
</evidence>
<dbReference type="FunFam" id="3.90.850.10:FF:000002">
    <property type="entry name" value="2-hydroxyhepta-2,4-diene-1,7-dioate isomerase"/>
    <property type="match status" value="1"/>
</dbReference>
<dbReference type="PANTHER" id="PTHR11820">
    <property type="entry name" value="ACYLPYRUVASE"/>
    <property type="match status" value="1"/>
</dbReference>
<gene>
    <name evidence="4" type="ORF">THFILI_10220</name>
</gene>
<keyword evidence="5" id="KW-1185">Reference proteome</keyword>
<evidence type="ECO:0000313" key="5">
    <source>
        <dbReference type="Proteomes" id="UP000030364"/>
    </source>
</evidence>
<dbReference type="Pfam" id="PF10370">
    <property type="entry name" value="Rv2993c-like_N"/>
    <property type="match status" value="1"/>
</dbReference>
<organism evidence="4 5">
    <name type="scientific">Thermus filiformis</name>
    <dbReference type="NCBI Taxonomy" id="276"/>
    <lineage>
        <taxon>Bacteria</taxon>
        <taxon>Thermotogati</taxon>
        <taxon>Deinococcota</taxon>
        <taxon>Deinococci</taxon>
        <taxon>Thermales</taxon>
        <taxon>Thermaceae</taxon>
        <taxon>Thermus</taxon>
    </lineage>
</organism>
<feature type="domain" description="Rv2993c-like N-terminal" evidence="3">
    <location>
        <begin position="1"/>
        <end position="44"/>
    </location>
</feature>
<dbReference type="InterPro" id="IPR036663">
    <property type="entry name" value="Fumarylacetoacetase_C_sf"/>
</dbReference>
<dbReference type="RefSeq" id="WP_038064387.1">
    <property type="nucleotide sequence ID" value="NZ_JPSL02000040.1"/>
</dbReference>
<dbReference type="Gene3D" id="2.30.30.370">
    <property type="entry name" value="FAH"/>
    <property type="match status" value="1"/>
</dbReference>